<proteinExistence type="predicted"/>
<dbReference type="PROSITE" id="PS51740">
    <property type="entry name" value="SPOVT_ABRB"/>
    <property type="match status" value="1"/>
</dbReference>
<evidence type="ECO:0000313" key="1">
    <source>
        <dbReference type="EMBL" id="UVG61472.1"/>
    </source>
</evidence>
<dbReference type="InterPro" id="IPR037914">
    <property type="entry name" value="SpoVT-AbrB_sf"/>
</dbReference>
<sequence length="86" mass="9803">MSQVAKLFINGRSQAVRLPAAYRFTEKEVFIRQDPETGDVILSRKPATWEDFFIALKSADVPANFLDAAERNQGTQDRDPFAGWRE</sequence>
<dbReference type="InterPro" id="IPR007159">
    <property type="entry name" value="SpoVT-AbrB_dom"/>
</dbReference>
<accession>A0A9X6BMA1</accession>
<protein>
    <submittedName>
        <fullName evidence="1">AbrB/MazE/SpoVT family DNA-binding domain-containing protein</fullName>
    </submittedName>
</protein>
<dbReference type="SUPFAM" id="SSF89447">
    <property type="entry name" value="AbrB/MazE/MraZ-like"/>
    <property type="match status" value="1"/>
</dbReference>
<gene>
    <name evidence="1" type="ORF">Xdur_024230</name>
</gene>
<dbReference type="Gene3D" id="2.10.260.10">
    <property type="match status" value="1"/>
</dbReference>
<organism evidence="1 2">
    <name type="scientific">Xanthomonas citri pv. durantae</name>
    <dbReference type="NCBI Taxonomy" id="487862"/>
    <lineage>
        <taxon>Bacteria</taxon>
        <taxon>Pseudomonadati</taxon>
        <taxon>Pseudomonadota</taxon>
        <taxon>Gammaproteobacteria</taxon>
        <taxon>Lysobacterales</taxon>
        <taxon>Lysobacteraceae</taxon>
        <taxon>Xanthomonas</taxon>
    </lineage>
</organism>
<dbReference type="EMBL" id="CP066347">
    <property type="protein sequence ID" value="UVG61472.1"/>
    <property type="molecule type" value="Genomic_DNA"/>
</dbReference>
<reference evidence="1" key="1">
    <citation type="submission" date="2020-12" db="EMBL/GenBank/DDBJ databases">
        <title>Complete genome investigation of Xanthomonas citri pv. durantae LMG696.</title>
        <authorList>
            <person name="Rana R."/>
            <person name="Bansal K."/>
            <person name="Patil P.B."/>
        </authorList>
    </citation>
    <scope>NUCLEOTIDE SEQUENCE</scope>
    <source>
        <strain evidence="1">LMG696</strain>
        <plasmid evidence="1">pLMG696-4</plasmid>
    </source>
</reference>
<keyword evidence="1" id="KW-0614">Plasmid</keyword>
<dbReference type="GO" id="GO:0003677">
    <property type="term" value="F:DNA binding"/>
    <property type="evidence" value="ECO:0007669"/>
    <property type="project" value="UniProtKB-UniRule"/>
</dbReference>
<dbReference type="RefSeq" id="WP_005917852.1">
    <property type="nucleotide sequence ID" value="NZ_CP066347.1"/>
</dbReference>
<dbReference type="AlphaFoldDB" id="A0A9X6BMA1"/>
<keyword evidence="1" id="KW-0238">DNA-binding</keyword>
<evidence type="ECO:0000313" key="2">
    <source>
        <dbReference type="Proteomes" id="UP000190508"/>
    </source>
</evidence>
<name>A0A9X6BMA1_XANCI</name>
<dbReference type="Proteomes" id="UP000190508">
    <property type="component" value="Plasmid pLMG696-4"/>
</dbReference>
<geneLocation type="plasmid" evidence="1 2">
    <name>pLMG696-4</name>
</geneLocation>